<evidence type="ECO:0000313" key="2">
    <source>
        <dbReference type="EMBL" id="UUP15750.1"/>
    </source>
</evidence>
<protein>
    <submittedName>
        <fullName evidence="2">Uncharacterized protein</fullName>
    </submittedName>
</protein>
<dbReference type="RefSeq" id="WP_338528239.1">
    <property type="nucleotide sequence ID" value="NZ_CP030941.1"/>
</dbReference>
<feature type="signal peptide" evidence="1">
    <location>
        <begin position="1"/>
        <end position="27"/>
    </location>
</feature>
<evidence type="ECO:0000313" key="3">
    <source>
        <dbReference type="Proteomes" id="UP001342418"/>
    </source>
</evidence>
<gene>
    <name evidence="2" type="ORF">NTH_00189</name>
</gene>
<organism evidence="2 3">
    <name type="scientific">Nitratireductor thuwali</name>
    <dbReference type="NCBI Taxonomy" id="2267699"/>
    <lineage>
        <taxon>Bacteria</taxon>
        <taxon>Pseudomonadati</taxon>
        <taxon>Pseudomonadota</taxon>
        <taxon>Alphaproteobacteria</taxon>
        <taxon>Hyphomicrobiales</taxon>
        <taxon>Phyllobacteriaceae</taxon>
        <taxon>Nitratireductor</taxon>
    </lineage>
</organism>
<accession>A0ABY5MCD8</accession>
<name>A0ABY5MCD8_9HYPH</name>
<dbReference type="Proteomes" id="UP001342418">
    <property type="component" value="Chromosome"/>
</dbReference>
<keyword evidence="1" id="KW-0732">Signal</keyword>
<sequence>MHASLRKFAILPLAALLSAGIAQTAAASEREKRFFEQMEGEWSGPGEIVAGKYKGTKFVCKFAGTTPDGKIGMALDGGCRVGVINQEMSARIERSQSGYRGSFLDGAKGKGLDVVGGSVKDKYVVFALHRNELTGAMRAQIDDKDTMNVTISVHVDEELVPVIGMNLKRLDTRTVGALSAQ</sequence>
<proteinExistence type="predicted"/>
<dbReference type="EMBL" id="CP030941">
    <property type="protein sequence ID" value="UUP15750.1"/>
    <property type="molecule type" value="Genomic_DNA"/>
</dbReference>
<keyword evidence="3" id="KW-1185">Reference proteome</keyword>
<reference evidence="2 3" key="1">
    <citation type="submission" date="2018-07" db="EMBL/GenBank/DDBJ databases">
        <title>Genome sequence of Nitratireductor thuwali#1536.</title>
        <authorList>
            <person name="Michoud G."/>
            <person name="Merlino G."/>
            <person name="Sefrji F.O."/>
            <person name="Daffonchio D."/>
        </authorList>
    </citation>
    <scope>NUCLEOTIDE SEQUENCE [LARGE SCALE GENOMIC DNA]</scope>
    <source>
        <strain evidence="3">Nit1536</strain>
    </source>
</reference>
<evidence type="ECO:0000256" key="1">
    <source>
        <dbReference type="SAM" id="SignalP"/>
    </source>
</evidence>
<feature type="chain" id="PRO_5046722039" evidence="1">
    <location>
        <begin position="28"/>
        <end position="181"/>
    </location>
</feature>